<dbReference type="Proteomes" id="UP001143747">
    <property type="component" value="Unassembled WGS sequence"/>
</dbReference>
<sequence length="534" mass="61415">MEPEEMTRQKWEVLWYFVVNTGASTNPHLQKGCGVRYPTGSGECRFYSYPSRIHEDFGTSYISHEKTSISKDWAGKICEDLCALGILGSEMIRAPRQSGKTPHYYLLEGYEPYLLIMKYLFRMVRDPGMQRVLMNAYVIEHTDAGLVRYILSQKGVEIQRSIPLCDWETYEAPKVFEQYFRTECLNDSAPPCTFAAYIFEQSSCTPMVSLRLPVFPDGLSDEERMAVITSRNQQMFERHSWLKRYRSGIREHYGRFEYQHWILPILALIRASPAALEDFLFGDWEPYSGSLAYPLFTLMFTAVRDLALVRDVEHDPMVEMIRFHPEHVVSHDDGGLALLEIDLENGWTVCYDGAFTTDQRPVDISDGDAIRPALETNYSFRSWVTIPVSGPGEVLFSPEDLPIVLRFLRYLRDTRTLAARDILERLSNRVQNIITIPGDGDVPADSRIGRAILRDLNEILLSDDLYANENFPDLHLTKEGERLVCPVSSSSSRALMGDAKTITWAHFNREMLERVFPGVMPKRERPEGEMQYFV</sequence>
<evidence type="ECO:0000313" key="2">
    <source>
        <dbReference type="Proteomes" id="UP001143747"/>
    </source>
</evidence>
<keyword evidence="2" id="KW-1185">Reference proteome</keyword>
<reference evidence="1" key="1">
    <citation type="submission" date="2022-01" db="EMBL/GenBank/DDBJ databases">
        <title>Draft genome of Methanogenium marinum DSM 15558.</title>
        <authorList>
            <person name="Chen S.-C."/>
            <person name="You Y.-T."/>
        </authorList>
    </citation>
    <scope>NUCLEOTIDE SEQUENCE</scope>
    <source>
        <strain evidence="1">DSM 15558</strain>
    </source>
</reference>
<gene>
    <name evidence="1" type="ORF">L0665_03645</name>
</gene>
<dbReference type="AlphaFoldDB" id="A0A9Q4PWS4"/>
<protein>
    <submittedName>
        <fullName evidence="1">Uncharacterized protein</fullName>
    </submittedName>
</protein>
<dbReference type="EMBL" id="JAKELO010000002">
    <property type="protein sequence ID" value="MDE4907706.1"/>
    <property type="molecule type" value="Genomic_DNA"/>
</dbReference>
<evidence type="ECO:0000313" key="1">
    <source>
        <dbReference type="EMBL" id="MDE4907706.1"/>
    </source>
</evidence>
<proteinExistence type="predicted"/>
<organism evidence="1 2">
    <name type="scientific">Methanogenium marinum</name>
    <dbReference type="NCBI Taxonomy" id="348610"/>
    <lineage>
        <taxon>Archaea</taxon>
        <taxon>Methanobacteriati</taxon>
        <taxon>Methanobacteriota</taxon>
        <taxon>Stenosarchaea group</taxon>
        <taxon>Methanomicrobia</taxon>
        <taxon>Methanomicrobiales</taxon>
        <taxon>Methanomicrobiaceae</taxon>
        <taxon>Methanogenium</taxon>
    </lineage>
</organism>
<name>A0A9Q4PWS4_9EURY</name>
<accession>A0A9Q4PWS4</accession>
<dbReference type="RefSeq" id="WP_274924353.1">
    <property type="nucleotide sequence ID" value="NZ_JAKELO010000002.1"/>
</dbReference>
<comment type="caution">
    <text evidence="1">The sequence shown here is derived from an EMBL/GenBank/DDBJ whole genome shotgun (WGS) entry which is preliminary data.</text>
</comment>